<dbReference type="InterPro" id="IPR001680">
    <property type="entry name" value="WD40_rpt"/>
</dbReference>
<feature type="domain" description="WD repeat-containing protein 75 second beta-propeller" evidence="10">
    <location>
        <begin position="487"/>
        <end position="700"/>
    </location>
</feature>
<keyword evidence="5" id="KW-0677">Repeat</keyword>
<dbReference type="OMA" id="SCTAFNW"/>
<feature type="region of interest" description="Disordered" evidence="9">
    <location>
        <begin position="198"/>
        <end position="240"/>
    </location>
</feature>
<keyword evidence="12" id="KW-1185">Reference proteome</keyword>
<sequence>MVKFDNYVIEKEEEPRMTVKNSSVTPKKNHTPSSSSSSTSTSSSTIVATKNVDTTNNNNKNQVDNTDSNGMARQWRDIGVTAGSSLTDIKPILLENIYSTATGMKKRQIVLNGFVTSMCMAGENLLLVSAAGMLYQYSLDTFNKKKKNTGDQSVDQTRDPIVLSSDQIVVFMATNPVNPDHLYFATPKEISFINIRKNNSTTNNNNNNNSSNNSNSNSNNNNNNSNNKDNDNNGDNNVPKYLLTTSCPRGIVIHGSGNYMAVYSDTEYLVIVNLQTGNQKHYHSQDKITSVAFHPVQLTLSFGTSQGRIHHIQIGAANFSLRASGYLHWHATPVTALEYSCDGNLLLSGGYESTLTIWTTATQRRNFLPRLGGAINYINISPSTTYAAVTLKNNAIKIVSLSDLSIVSVIRGLRKANSIFTADQNTVTLASYGGDGTIQFFSPRKNLVTGELVVVPPNNSSISTTKAIKLSSSEANHNPFELPTSVVTHVAFHSDSTMATFEQRIDEQDRSQLFVRDQILKFWNLDENSNYQCFFSVTCPHNTPILSLQFHPKLPILLTGAEQDFKVWQRKDERWSCVFTGGYESLPIQSVAFSKDGSVFAASAGHNTTLWKLKDYQFITNITNTSTYTPIRDLHFLHNDEYLLTGFGDYGLTVWNLATLTPILSVTERIDSVAVSPDAERFAISGFLSEPNNFFLAVFNDQFQCETVEVTQFPVRGLVFVREAKALAVYYSPFAHCVCGISIPDSVSASTSASNKLNALNDDMVKSTGVLPTNVKLHFKNTKKENKKKNAKPDWEQEAKKMVEKEIGKQQEGVQVVSNTANQLFNVASHIIPGVQSIYQSFMDSMLTTKTSTQPTANESNSSTTANIKVPQVIQPQIQPKQLKFDLSSLSSLQYYFDDKTSTILPTKTATTTTTTNQNKQQVQKPVATAESTNTTPAPTKINKNYKASSASTTTAATPQTNKNDTGDKRKREEGDNKENQPETSQAKKKQATSETPITKKTTSINTASKPAAAQTSDVKSKIPTSSTKKSTATSKPVENGSSKVEAKPKSKIPSSKK</sequence>
<evidence type="ECO:0000313" key="12">
    <source>
        <dbReference type="Proteomes" id="UP000001396"/>
    </source>
</evidence>
<comment type="subcellular location">
    <subcellularLocation>
        <location evidence="1">Nucleus</location>
        <location evidence="1">Nucleolus</location>
    </subcellularLocation>
</comment>
<dbReference type="Gene3D" id="2.130.10.10">
    <property type="entry name" value="YVTN repeat-like/Quinoprotein amine dehydrogenase"/>
    <property type="match status" value="3"/>
</dbReference>
<gene>
    <name evidence="11" type="primary">wdr75</name>
    <name evidence="11" type="ORF">PPL_03707</name>
</gene>
<feature type="compositionally biased region" description="Basic and acidic residues" evidence="9">
    <location>
        <begin position="8"/>
        <end position="17"/>
    </location>
</feature>
<name>D3B6F9_HETP5</name>
<dbReference type="GO" id="GO:0003723">
    <property type="term" value="F:RNA binding"/>
    <property type="evidence" value="ECO:0007669"/>
    <property type="project" value="InterPro"/>
</dbReference>
<evidence type="ECO:0000256" key="3">
    <source>
        <dbReference type="ARBA" id="ARBA00022552"/>
    </source>
</evidence>
<keyword evidence="3" id="KW-0698">rRNA processing</keyword>
<evidence type="ECO:0000256" key="2">
    <source>
        <dbReference type="ARBA" id="ARBA00022517"/>
    </source>
</evidence>
<dbReference type="InterPro" id="IPR053826">
    <property type="entry name" value="WDR75"/>
</dbReference>
<organism evidence="11 12">
    <name type="scientific">Heterostelium pallidum (strain ATCC 26659 / Pp 5 / PN500)</name>
    <name type="common">Cellular slime mold</name>
    <name type="synonym">Polysphondylium pallidum</name>
    <dbReference type="NCBI Taxonomy" id="670386"/>
    <lineage>
        <taxon>Eukaryota</taxon>
        <taxon>Amoebozoa</taxon>
        <taxon>Evosea</taxon>
        <taxon>Eumycetozoa</taxon>
        <taxon>Dictyostelia</taxon>
        <taxon>Acytosteliales</taxon>
        <taxon>Acytosteliaceae</taxon>
        <taxon>Heterostelium</taxon>
    </lineage>
</organism>
<dbReference type="InterPro" id="IPR015943">
    <property type="entry name" value="WD40/YVTN_repeat-like_dom_sf"/>
</dbReference>
<feature type="compositionally biased region" description="Low complexity" evidence="9">
    <location>
        <begin position="198"/>
        <end position="237"/>
    </location>
</feature>
<keyword evidence="2" id="KW-0690">Ribosome biogenesis</keyword>
<proteinExistence type="predicted"/>
<feature type="compositionally biased region" description="Low complexity" evidence="9">
    <location>
        <begin position="1022"/>
        <end position="1036"/>
    </location>
</feature>
<dbReference type="EMBL" id="ADBJ01000017">
    <property type="protein sequence ID" value="EFA82929.1"/>
    <property type="molecule type" value="Genomic_DNA"/>
</dbReference>
<evidence type="ECO:0000256" key="1">
    <source>
        <dbReference type="ARBA" id="ARBA00004604"/>
    </source>
</evidence>
<dbReference type="RefSeq" id="XP_020435046.1">
    <property type="nucleotide sequence ID" value="XM_020574632.1"/>
</dbReference>
<dbReference type="PROSITE" id="PS50082">
    <property type="entry name" value="WD_REPEATS_2"/>
    <property type="match status" value="1"/>
</dbReference>
<dbReference type="GO" id="GO:2000234">
    <property type="term" value="P:positive regulation of rRNA processing"/>
    <property type="evidence" value="ECO:0007669"/>
    <property type="project" value="TreeGrafter"/>
</dbReference>
<dbReference type="InterPro" id="IPR011047">
    <property type="entry name" value="Quinoprotein_ADH-like_sf"/>
</dbReference>
<dbReference type="Proteomes" id="UP000001396">
    <property type="component" value="Unassembled WGS sequence"/>
</dbReference>
<dbReference type="PANTHER" id="PTHR44215">
    <property type="entry name" value="WD REPEAT-CONTAINING PROTEIN 75"/>
    <property type="match status" value="1"/>
</dbReference>
<evidence type="ECO:0000256" key="9">
    <source>
        <dbReference type="SAM" id="MobiDB-lite"/>
    </source>
</evidence>
<evidence type="ECO:0000256" key="6">
    <source>
        <dbReference type="ARBA" id="ARBA00023163"/>
    </source>
</evidence>
<dbReference type="GO" id="GO:0006364">
    <property type="term" value="P:rRNA processing"/>
    <property type="evidence" value="ECO:0007669"/>
    <property type="project" value="UniProtKB-KW"/>
</dbReference>
<feature type="compositionally biased region" description="Polar residues" evidence="9">
    <location>
        <begin position="993"/>
        <end position="1018"/>
    </location>
</feature>
<dbReference type="Pfam" id="PF23869">
    <property type="entry name" value="Beta-prop_WDR75_1st"/>
    <property type="match status" value="1"/>
</dbReference>
<feature type="compositionally biased region" description="Basic and acidic residues" evidence="9">
    <location>
        <begin position="965"/>
        <end position="981"/>
    </location>
</feature>
<dbReference type="GO" id="GO:0032040">
    <property type="term" value="C:small-subunit processome"/>
    <property type="evidence" value="ECO:0007669"/>
    <property type="project" value="InterPro"/>
</dbReference>
<evidence type="ECO:0000256" key="7">
    <source>
        <dbReference type="ARBA" id="ARBA00023242"/>
    </source>
</evidence>
<feature type="region of interest" description="Disordered" evidence="9">
    <location>
        <begin position="1"/>
        <end position="70"/>
    </location>
</feature>
<feature type="compositionally biased region" description="Low complexity" evidence="9">
    <location>
        <begin position="948"/>
        <end position="958"/>
    </location>
</feature>
<dbReference type="GeneID" id="31359194"/>
<dbReference type="GO" id="GO:0045943">
    <property type="term" value="P:positive regulation of transcription by RNA polymerase I"/>
    <property type="evidence" value="ECO:0007669"/>
    <property type="project" value="InterPro"/>
</dbReference>
<evidence type="ECO:0000256" key="4">
    <source>
        <dbReference type="ARBA" id="ARBA00022574"/>
    </source>
</evidence>
<dbReference type="SUPFAM" id="SSF50978">
    <property type="entry name" value="WD40 repeat-like"/>
    <property type="match status" value="1"/>
</dbReference>
<dbReference type="Pfam" id="PF23769">
    <property type="entry name" value="Beta-prop_WDR75_2nd"/>
    <property type="match status" value="1"/>
</dbReference>
<dbReference type="STRING" id="670386.D3B6F9"/>
<comment type="caution">
    <text evidence="11">The sequence shown here is derived from an EMBL/GenBank/DDBJ whole genome shotgun (WGS) entry which is preliminary data.</text>
</comment>
<dbReference type="SUPFAM" id="SSF50998">
    <property type="entry name" value="Quinoprotein alcohol dehydrogenase-like"/>
    <property type="match status" value="1"/>
</dbReference>
<evidence type="ECO:0000259" key="10">
    <source>
        <dbReference type="Pfam" id="PF23769"/>
    </source>
</evidence>
<reference evidence="11 12" key="1">
    <citation type="journal article" date="2011" name="Genome Res.">
        <title>Phylogeny-wide analysis of social amoeba genomes highlights ancient origins for complex intercellular communication.</title>
        <authorList>
            <person name="Heidel A.J."/>
            <person name="Lawal H.M."/>
            <person name="Felder M."/>
            <person name="Schilde C."/>
            <person name="Helps N.R."/>
            <person name="Tunggal B."/>
            <person name="Rivero F."/>
            <person name="John U."/>
            <person name="Schleicher M."/>
            <person name="Eichinger L."/>
            <person name="Platzer M."/>
            <person name="Noegel A.A."/>
            <person name="Schaap P."/>
            <person name="Gloeckner G."/>
        </authorList>
    </citation>
    <scope>NUCLEOTIDE SEQUENCE [LARGE SCALE GENOMIC DNA]</scope>
    <source>
        <strain evidence="12">ATCC 26659 / Pp 5 / PN500</strain>
    </source>
</reference>
<dbReference type="InterPro" id="IPR057644">
    <property type="entry name" value="Beta-prop_WDR75_2nd"/>
</dbReference>
<evidence type="ECO:0000256" key="8">
    <source>
        <dbReference type="PROSITE-ProRule" id="PRU00221"/>
    </source>
</evidence>
<evidence type="ECO:0000313" key="11">
    <source>
        <dbReference type="EMBL" id="EFA82929.1"/>
    </source>
</evidence>
<protein>
    <submittedName>
        <fullName evidence="11">WD40 repeat-containing protein</fullName>
    </submittedName>
</protein>
<feature type="region of interest" description="Disordered" evidence="9">
    <location>
        <begin position="910"/>
        <end position="1058"/>
    </location>
</feature>
<keyword evidence="7" id="KW-0539">Nucleus</keyword>
<evidence type="ECO:0000256" key="5">
    <source>
        <dbReference type="ARBA" id="ARBA00022737"/>
    </source>
</evidence>
<accession>D3B6F9</accession>
<dbReference type="InParanoid" id="D3B6F9"/>
<dbReference type="AlphaFoldDB" id="D3B6F9"/>
<dbReference type="PROSITE" id="PS50294">
    <property type="entry name" value="WD_REPEATS_REGION"/>
    <property type="match status" value="1"/>
</dbReference>
<keyword evidence="4 8" id="KW-0853">WD repeat</keyword>
<dbReference type="PANTHER" id="PTHR44215:SF1">
    <property type="entry name" value="WD REPEAT-CONTAINING PROTEIN 75"/>
    <property type="match status" value="1"/>
</dbReference>
<feature type="repeat" description="WD" evidence="8">
    <location>
        <begin position="327"/>
        <end position="368"/>
    </location>
</feature>
<keyword evidence="6" id="KW-0804">Transcription</keyword>
<dbReference type="InterPro" id="IPR036322">
    <property type="entry name" value="WD40_repeat_dom_sf"/>
</dbReference>
<feature type="compositionally biased region" description="Low complexity" evidence="9">
    <location>
        <begin position="33"/>
        <end position="69"/>
    </location>
</feature>
<dbReference type="SMART" id="SM00320">
    <property type="entry name" value="WD40"/>
    <property type="match status" value="6"/>
</dbReference>
<feature type="compositionally biased region" description="Polar residues" evidence="9">
    <location>
        <begin position="917"/>
        <end position="947"/>
    </location>
</feature>
<dbReference type="FunCoup" id="D3B6F9">
    <property type="interactions" value="166"/>
</dbReference>